<evidence type="ECO:0000313" key="1">
    <source>
        <dbReference type="EMBL" id="KAF2857231.1"/>
    </source>
</evidence>
<proteinExistence type="predicted"/>
<dbReference type="PANTHER" id="PTHR21192:SF2">
    <property type="entry name" value="NADH DEHYDROGENASE [UBIQUINONE] 1 ALPHA SUBCOMPLEX ASSEMBLY FACTOR 3"/>
    <property type="match status" value="1"/>
</dbReference>
<dbReference type="AlphaFoldDB" id="A0A6A7BPE7"/>
<dbReference type="Gene3D" id="3.40.1230.10">
    <property type="entry name" value="MTH938-like"/>
    <property type="match status" value="1"/>
</dbReference>
<dbReference type="OrthoDB" id="20681at2759"/>
<dbReference type="Proteomes" id="UP000799421">
    <property type="component" value="Unassembled WGS sequence"/>
</dbReference>
<dbReference type="InterPro" id="IPR036748">
    <property type="entry name" value="MTH938-like_sf"/>
</dbReference>
<accession>A0A6A7BPE7</accession>
<keyword evidence="2" id="KW-1185">Reference proteome</keyword>
<reference evidence="1" key="1">
    <citation type="journal article" date="2020" name="Stud. Mycol.">
        <title>101 Dothideomycetes genomes: a test case for predicting lifestyles and emergence of pathogens.</title>
        <authorList>
            <person name="Haridas S."/>
            <person name="Albert R."/>
            <person name="Binder M."/>
            <person name="Bloem J."/>
            <person name="Labutti K."/>
            <person name="Salamov A."/>
            <person name="Andreopoulos B."/>
            <person name="Baker S."/>
            <person name="Barry K."/>
            <person name="Bills G."/>
            <person name="Bluhm B."/>
            <person name="Cannon C."/>
            <person name="Castanera R."/>
            <person name="Culley D."/>
            <person name="Daum C."/>
            <person name="Ezra D."/>
            <person name="Gonzalez J."/>
            <person name="Henrissat B."/>
            <person name="Kuo A."/>
            <person name="Liang C."/>
            <person name="Lipzen A."/>
            <person name="Lutzoni F."/>
            <person name="Magnuson J."/>
            <person name="Mondo S."/>
            <person name="Nolan M."/>
            <person name="Ohm R."/>
            <person name="Pangilinan J."/>
            <person name="Park H.-J."/>
            <person name="Ramirez L."/>
            <person name="Alfaro M."/>
            <person name="Sun H."/>
            <person name="Tritt A."/>
            <person name="Yoshinaga Y."/>
            <person name="Zwiers L.-H."/>
            <person name="Turgeon B."/>
            <person name="Goodwin S."/>
            <person name="Spatafora J."/>
            <person name="Crous P."/>
            <person name="Grigoriev I."/>
        </authorList>
    </citation>
    <scope>NUCLEOTIDE SEQUENCE</scope>
    <source>
        <strain evidence="1">CBS 480.64</strain>
    </source>
</reference>
<dbReference type="Pfam" id="PF04430">
    <property type="entry name" value="DUF498"/>
    <property type="match status" value="1"/>
</dbReference>
<evidence type="ECO:0000313" key="2">
    <source>
        <dbReference type="Proteomes" id="UP000799421"/>
    </source>
</evidence>
<dbReference type="PANTHER" id="PTHR21192">
    <property type="entry name" value="NUCLEAR PROTEIN E3-3"/>
    <property type="match status" value="1"/>
</dbReference>
<dbReference type="GO" id="GO:0032981">
    <property type="term" value="P:mitochondrial respiratory chain complex I assembly"/>
    <property type="evidence" value="ECO:0007669"/>
    <property type="project" value="TreeGrafter"/>
</dbReference>
<name>A0A6A7BPE7_9PEZI</name>
<dbReference type="EMBL" id="MU006057">
    <property type="protein sequence ID" value="KAF2857231.1"/>
    <property type="molecule type" value="Genomic_DNA"/>
</dbReference>
<organism evidence="1 2">
    <name type="scientific">Piedraia hortae CBS 480.64</name>
    <dbReference type="NCBI Taxonomy" id="1314780"/>
    <lineage>
        <taxon>Eukaryota</taxon>
        <taxon>Fungi</taxon>
        <taxon>Dikarya</taxon>
        <taxon>Ascomycota</taxon>
        <taxon>Pezizomycotina</taxon>
        <taxon>Dothideomycetes</taxon>
        <taxon>Dothideomycetidae</taxon>
        <taxon>Capnodiales</taxon>
        <taxon>Piedraiaceae</taxon>
        <taxon>Piedraia</taxon>
    </lineage>
</organism>
<evidence type="ECO:0008006" key="3">
    <source>
        <dbReference type="Google" id="ProtNLM"/>
    </source>
</evidence>
<sequence length="213" mass="23070">MALIHRILHVPYLRSSVLGRLPALASQTSQFHAHQIRLSHSPRPRGRGPPSMETTQTDFGAMDIYSDVPPPAMAVDSCTNNGFVLENGIRVADAGILLVGGEAFAWHPHTGNEKGGTVESRSLVNDKGQFHLENRSWGVFELIWPRPDLLILGTGHSLAPVSTALRQHINGLGIKLDVQDTRNAAAQFNMLATERGPQEVAAALVPIGWGKGR</sequence>
<dbReference type="SUPFAM" id="SSF64076">
    <property type="entry name" value="MTH938-like"/>
    <property type="match status" value="1"/>
</dbReference>
<dbReference type="GO" id="GO:0005743">
    <property type="term" value="C:mitochondrial inner membrane"/>
    <property type="evidence" value="ECO:0007669"/>
    <property type="project" value="TreeGrafter"/>
</dbReference>
<dbReference type="InterPro" id="IPR007523">
    <property type="entry name" value="NDUFAF3/AAMDC"/>
</dbReference>
<gene>
    <name evidence="1" type="ORF">K470DRAFT_261028</name>
</gene>
<protein>
    <recommendedName>
        <fullName evidence="3">NADH dehydrogenase [ubiquinone] 1 alpha subcomplex assembly factor 3</fullName>
    </recommendedName>
</protein>